<dbReference type="GO" id="GO:0042597">
    <property type="term" value="C:periplasmic space"/>
    <property type="evidence" value="ECO:0007669"/>
    <property type="project" value="UniProtKB-ARBA"/>
</dbReference>
<dbReference type="PANTHER" id="PTHR30290">
    <property type="entry name" value="PERIPLASMIC BINDING COMPONENT OF ABC TRANSPORTER"/>
    <property type="match status" value="1"/>
</dbReference>
<feature type="domain" description="Solute-binding protein family 5" evidence="2">
    <location>
        <begin position="89"/>
        <end position="477"/>
    </location>
</feature>
<dbReference type="RefSeq" id="WP_091292835.1">
    <property type="nucleotide sequence ID" value="NZ_FNON01000005.1"/>
</dbReference>
<name>A0A1H3JU75_9PSEU</name>
<dbReference type="PIRSF" id="PIRSF002741">
    <property type="entry name" value="MppA"/>
    <property type="match status" value="1"/>
</dbReference>
<proteinExistence type="predicted"/>
<dbReference type="PANTHER" id="PTHR30290:SF83">
    <property type="entry name" value="ABC TRANSPORTER SUBSTRATE-BINDING PROTEIN"/>
    <property type="match status" value="1"/>
</dbReference>
<dbReference type="SUPFAM" id="SSF53850">
    <property type="entry name" value="Periplasmic binding protein-like II"/>
    <property type="match status" value="1"/>
</dbReference>
<dbReference type="GO" id="GO:0043190">
    <property type="term" value="C:ATP-binding cassette (ABC) transporter complex"/>
    <property type="evidence" value="ECO:0007669"/>
    <property type="project" value="InterPro"/>
</dbReference>
<reference evidence="3 4" key="1">
    <citation type="submission" date="2016-10" db="EMBL/GenBank/DDBJ databases">
        <authorList>
            <person name="de Groot N.N."/>
        </authorList>
    </citation>
    <scope>NUCLEOTIDE SEQUENCE [LARGE SCALE GENOMIC DNA]</scope>
    <source>
        <strain evidence="3 4">CPCC 202699</strain>
    </source>
</reference>
<dbReference type="Gene3D" id="3.10.105.10">
    <property type="entry name" value="Dipeptide-binding Protein, Domain 3"/>
    <property type="match status" value="1"/>
</dbReference>
<organism evidence="3 4">
    <name type="scientific">Amycolatopsis xylanica</name>
    <dbReference type="NCBI Taxonomy" id="589385"/>
    <lineage>
        <taxon>Bacteria</taxon>
        <taxon>Bacillati</taxon>
        <taxon>Actinomycetota</taxon>
        <taxon>Actinomycetes</taxon>
        <taxon>Pseudonocardiales</taxon>
        <taxon>Pseudonocardiaceae</taxon>
        <taxon>Amycolatopsis</taxon>
    </lineage>
</organism>
<dbReference type="STRING" id="589385.SAMN05421504_105541"/>
<keyword evidence="1" id="KW-0732">Signal</keyword>
<dbReference type="InterPro" id="IPR000914">
    <property type="entry name" value="SBP_5_dom"/>
</dbReference>
<dbReference type="AlphaFoldDB" id="A0A1H3JU75"/>
<dbReference type="Proteomes" id="UP000199515">
    <property type="component" value="Unassembled WGS sequence"/>
</dbReference>
<sequence>MDRRTFLRSVTAAAALTGTGGLLAACNANPAAPAPNSADVAKGGTLYILSDLSVQQLDPAKSQNLAITVLGLVHRRLTSWKIEEGKPATVVPDLATDTGRPSDGGKTWTFTLKDNVKYADGTPIVAADIKYGIERSFAAAFTGGLAYHKKLLAGADAYKGPFEGSELASIEVPDPKTIVFRLTQPYGDWTWIASTPPFAPVPKGKGTDASYTEKPIASGPYQVTSYAKGVEVKLSRNTFWDKGTDEARAGLPDDIVIQLGQQTDIISQRLIADAGNDKFAFSVPFVAPAQLAQIQGNQPAKQRLVTSKSGALAYVTLNTRRPALADPKVRQAFQYAVDKASYQIASAGSAELAGGIATTLITEGIAGREVYDLYPAPPGGDVEKAKQLLREAGHADGIGPLDFVVYNSNNYQKKGEAVQAALLRAGIKTELRVVDSEAWEALVTGNEGTYDLTVSSWQPDFPSATGNIQPLFDTKEIGNGGYNTARYSNPEVDKLITQAQSTVDPVEAGKIWAKADRLIMQDSPVVPLIYTRNSFLHGSKIGNFVIGGFPAYPNFLQVGLTK</sequence>
<dbReference type="InterPro" id="IPR030678">
    <property type="entry name" value="Peptide/Ni-bd"/>
</dbReference>
<dbReference type="InterPro" id="IPR039424">
    <property type="entry name" value="SBP_5"/>
</dbReference>
<dbReference type="PROSITE" id="PS51257">
    <property type="entry name" value="PROKAR_LIPOPROTEIN"/>
    <property type="match status" value="1"/>
</dbReference>
<dbReference type="GO" id="GO:1904680">
    <property type="term" value="F:peptide transmembrane transporter activity"/>
    <property type="evidence" value="ECO:0007669"/>
    <property type="project" value="TreeGrafter"/>
</dbReference>
<feature type="chain" id="PRO_5011558548" evidence="1">
    <location>
        <begin position="25"/>
        <end position="562"/>
    </location>
</feature>
<feature type="signal peptide" evidence="1">
    <location>
        <begin position="1"/>
        <end position="24"/>
    </location>
</feature>
<evidence type="ECO:0000313" key="4">
    <source>
        <dbReference type="Proteomes" id="UP000199515"/>
    </source>
</evidence>
<dbReference type="CDD" id="cd08506">
    <property type="entry name" value="PBP2_clavulanate_OppA2"/>
    <property type="match status" value="1"/>
</dbReference>
<dbReference type="Gene3D" id="3.40.190.10">
    <property type="entry name" value="Periplasmic binding protein-like II"/>
    <property type="match status" value="1"/>
</dbReference>
<gene>
    <name evidence="3" type="ORF">SAMN05421504_105541</name>
</gene>
<dbReference type="EMBL" id="FNON01000005">
    <property type="protein sequence ID" value="SDY43431.1"/>
    <property type="molecule type" value="Genomic_DNA"/>
</dbReference>
<evidence type="ECO:0000256" key="1">
    <source>
        <dbReference type="SAM" id="SignalP"/>
    </source>
</evidence>
<evidence type="ECO:0000313" key="3">
    <source>
        <dbReference type="EMBL" id="SDY43431.1"/>
    </source>
</evidence>
<protein>
    <submittedName>
        <fullName evidence="3">Peptide/nickel transport system substrate-binding protein</fullName>
    </submittedName>
</protein>
<dbReference type="Pfam" id="PF00496">
    <property type="entry name" value="SBP_bac_5"/>
    <property type="match status" value="1"/>
</dbReference>
<keyword evidence="4" id="KW-1185">Reference proteome</keyword>
<dbReference type="GO" id="GO:0015833">
    <property type="term" value="P:peptide transport"/>
    <property type="evidence" value="ECO:0007669"/>
    <property type="project" value="TreeGrafter"/>
</dbReference>
<dbReference type="PROSITE" id="PS51318">
    <property type="entry name" value="TAT"/>
    <property type="match status" value="1"/>
</dbReference>
<evidence type="ECO:0000259" key="2">
    <source>
        <dbReference type="Pfam" id="PF00496"/>
    </source>
</evidence>
<dbReference type="InterPro" id="IPR006311">
    <property type="entry name" value="TAT_signal"/>
</dbReference>
<accession>A0A1H3JU75</accession>
<dbReference type="OrthoDB" id="9796817at2"/>